<name>A0A0L8IE13_OCTBM</name>
<accession>A0A0L8IE13</accession>
<proteinExistence type="predicted"/>
<sequence>MSQRHPDKYAKLLQRHVKAHTHTQRKFQRLLFTYLYIFLLFHPPPCPPHVIFKQTLFPTALVFELLSFLDHPVNKFSFINRSNAYITKISLMSSPHCRSELLPLFIFLSHIDL</sequence>
<organism evidence="1">
    <name type="scientific">Octopus bimaculoides</name>
    <name type="common">California two-spotted octopus</name>
    <dbReference type="NCBI Taxonomy" id="37653"/>
    <lineage>
        <taxon>Eukaryota</taxon>
        <taxon>Metazoa</taxon>
        <taxon>Spiralia</taxon>
        <taxon>Lophotrochozoa</taxon>
        <taxon>Mollusca</taxon>
        <taxon>Cephalopoda</taxon>
        <taxon>Coleoidea</taxon>
        <taxon>Octopodiformes</taxon>
        <taxon>Octopoda</taxon>
        <taxon>Incirrata</taxon>
        <taxon>Octopodidae</taxon>
        <taxon>Octopus</taxon>
    </lineage>
</organism>
<reference evidence="1" key="1">
    <citation type="submission" date="2015-07" db="EMBL/GenBank/DDBJ databases">
        <title>MeaNS - Measles Nucleotide Surveillance Program.</title>
        <authorList>
            <person name="Tran T."/>
            <person name="Druce J."/>
        </authorList>
    </citation>
    <scope>NUCLEOTIDE SEQUENCE</scope>
    <source>
        <strain evidence="1">UCB-OBI-ISO-001</strain>
        <tissue evidence="1">Gonad</tissue>
    </source>
</reference>
<evidence type="ECO:0000313" key="1">
    <source>
        <dbReference type="EMBL" id="KOF99696.1"/>
    </source>
</evidence>
<protein>
    <submittedName>
        <fullName evidence="1">Uncharacterized protein</fullName>
    </submittedName>
</protein>
<dbReference type="AlphaFoldDB" id="A0A0L8IE13"/>
<dbReference type="EMBL" id="KQ415907">
    <property type="protein sequence ID" value="KOF99696.1"/>
    <property type="molecule type" value="Genomic_DNA"/>
</dbReference>
<gene>
    <name evidence="1" type="ORF">OCBIM_22012320mg</name>
</gene>